<reference evidence="3" key="1">
    <citation type="journal article" date="2019" name="Int. J. Syst. Evol. Microbiol.">
        <title>The Global Catalogue of Microorganisms (GCM) 10K type strain sequencing project: providing services to taxonomists for standard genome sequencing and annotation.</title>
        <authorList>
            <consortium name="The Broad Institute Genomics Platform"/>
            <consortium name="The Broad Institute Genome Sequencing Center for Infectious Disease"/>
            <person name="Wu L."/>
            <person name="Ma J."/>
        </authorList>
    </citation>
    <scope>NUCLEOTIDE SEQUENCE [LARGE SCALE GENOMIC DNA]</scope>
    <source>
        <strain evidence="3">KCTC 52298</strain>
    </source>
</reference>
<accession>A0ABW5L7A3</accession>
<dbReference type="SMART" id="SM00479">
    <property type="entry name" value="EXOIII"/>
    <property type="match status" value="1"/>
</dbReference>
<gene>
    <name evidence="2" type="ORF">ACFSQW_19625</name>
</gene>
<dbReference type="Gene3D" id="3.30.420.10">
    <property type="entry name" value="Ribonuclease H-like superfamily/Ribonuclease H"/>
    <property type="match status" value="1"/>
</dbReference>
<dbReference type="Pfam" id="PF00929">
    <property type="entry name" value="RNase_T"/>
    <property type="match status" value="1"/>
</dbReference>
<keyword evidence="2" id="KW-0269">Exonuclease</keyword>
<dbReference type="GO" id="GO:0004527">
    <property type="term" value="F:exonuclease activity"/>
    <property type="evidence" value="ECO:0007669"/>
    <property type="project" value="UniProtKB-KW"/>
</dbReference>
<keyword evidence="2" id="KW-0540">Nuclease</keyword>
<dbReference type="InterPro" id="IPR036397">
    <property type="entry name" value="RNaseH_sf"/>
</dbReference>
<evidence type="ECO:0000313" key="3">
    <source>
        <dbReference type="Proteomes" id="UP001597440"/>
    </source>
</evidence>
<dbReference type="InterPro" id="IPR013520">
    <property type="entry name" value="Ribonucl_H"/>
</dbReference>
<proteinExistence type="predicted"/>
<protein>
    <submittedName>
        <fullName evidence="2">Exonuclease domain-containing protein</fullName>
    </submittedName>
</protein>
<sequence length="203" mass="23805">MKLAYYMFLDTETSDKILDKDFSSDEEGRLPYLVQLSWLICDENRKEIKRTNYYVNEKDFSSSKCALKIHGIEDYFRQLNGFSRKEVMRGLVDDIQRYKPLIVCHCKAFDLQIIKVELERADIKYDIDLAPVFCTMEATRSLAGSIQDRYFRLDELYAILFYKKIQHHHDALADAQATAACFFELLGSGFITEQTILKQLHKK</sequence>
<organism evidence="2 3">
    <name type="scientific">Sphingobacterium tabacisoli</name>
    <dbReference type="NCBI Taxonomy" id="2044855"/>
    <lineage>
        <taxon>Bacteria</taxon>
        <taxon>Pseudomonadati</taxon>
        <taxon>Bacteroidota</taxon>
        <taxon>Sphingobacteriia</taxon>
        <taxon>Sphingobacteriales</taxon>
        <taxon>Sphingobacteriaceae</taxon>
        <taxon>Sphingobacterium</taxon>
    </lineage>
</organism>
<dbReference type="InterPro" id="IPR012337">
    <property type="entry name" value="RNaseH-like_sf"/>
</dbReference>
<keyword evidence="3" id="KW-1185">Reference proteome</keyword>
<dbReference type="Proteomes" id="UP001597440">
    <property type="component" value="Unassembled WGS sequence"/>
</dbReference>
<comment type="caution">
    <text evidence="2">The sequence shown here is derived from an EMBL/GenBank/DDBJ whole genome shotgun (WGS) entry which is preliminary data.</text>
</comment>
<feature type="domain" description="Exonuclease" evidence="1">
    <location>
        <begin position="5"/>
        <end position="191"/>
    </location>
</feature>
<name>A0ABW5L7A3_9SPHI</name>
<evidence type="ECO:0000259" key="1">
    <source>
        <dbReference type="SMART" id="SM00479"/>
    </source>
</evidence>
<keyword evidence="2" id="KW-0378">Hydrolase</keyword>
<dbReference type="SUPFAM" id="SSF53098">
    <property type="entry name" value="Ribonuclease H-like"/>
    <property type="match status" value="1"/>
</dbReference>
<dbReference type="EMBL" id="JBHULD010000018">
    <property type="protein sequence ID" value="MFD2556614.1"/>
    <property type="molecule type" value="Genomic_DNA"/>
</dbReference>
<evidence type="ECO:0000313" key="2">
    <source>
        <dbReference type="EMBL" id="MFD2556614.1"/>
    </source>
</evidence>
<dbReference type="RefSeq" id="WP_210352349.1">
    <property type="nucleotide sequence ID" value="NZ_JAEQMU010000001.1"/>
</dbReference>